<evidence type="ECO:0000256" key="1">
    <source>
        <dbReference type="SAM" id="Coils"/>
    </source>
</evidence>
<keyword evidence="3" id="KW-1133">Transmembrane helix</keyword>
<name>A0ABQ8AAT7_BRANA</name>
<evidence type="ECO:0000313" key="4">
    <source>
        <dbReference type="EMBL" id="KAH0889180.1"/>
    </source>
</evidence>
<feature type="region of interest" description="Disordered" evidence="2">
    <location>
        <begin position="204"/>
        <end position="257"/>
    </location>
</feature>
<proteinExistence type="predicted"/>
<keyword evidence="3" id="KW-0472">Membrane</keyword>
<organism evidence="4 5">
    <name type="scientific">Brassica napus</name>
    <name type="common">Rape</name>
    <dbReference type="NCBI Taxonomy" id="3708"/>
    <lineage>
        <taxon>Eukaryota</taxon>
        <taxon>Viridiplantae</taxon>
        <taxon>Streptophyta</taxon>
        <taxon>Embryophyta</taxon>
        <taxon>Tracheophyta</taxon>
        <taxon>Spermatophyta</taxon>
        <taxon>Magnoliopsida</taxon>
        <taxon>eudicotyledons</taxon>
        <taxon>Gunneridae</taxon>
        <taxon>Pentapetalae</taxon>
        <taxon>rosids</taxon>
        <taxon>malvids</taxon>
        <taxon>Brassicales</taxon>
        <taxon>Brassicaceae</taxon>
        <taxon>Brassiceae</taxon>
        <taxon>Brassica</taxon>
    </lineage>
</organism>
<feature type="compositionally biased region" description="Pro residues" evidence="2">
    <location>
        <begin position="213"/>
        <end position="226"/>
    </location>
</feature>
<evidence type="ECO:0000313" key="5">
    <source>
        <dbReference type="Proteomes" id="UP000824890"/>
    </source>
</evidence>
<feature type="transmembrane region" description="Helical" evidence="3">
    <location>
        <begin position="112"/>
        <end position="131"/>
    </location>
</feature>
<keyword evidence="3" id="KW-0812">Transmembrane</keyword>
<comment type="caution">
    <text evidence="4">The sequence shown here is derived from an EMBL/GenBank/DDBJ whole genome shotgun (WGS) entry which is preliminary data.</text>
</comment>
<feature type="coiled-coil region" evidence="1">
    <location>
        <begin position="72"/>
        <end position="99"/>
    </location>
</feature>
<reference evidence="4 5" key="1">
    <citation type="submission" date="2021-05" db="EMBL/GenBank/DDBJ databases">
        <title>Genome Assembly of Synthetic Allotetraploid Brassica napus Reveals Homoeologous Exchanges between Subgenomes.</title>
        <authorList>
            <person name="Davis J.T."/>
        </authorList>
    </citation>
    <scope>NUCLEOTIDE SEQUENCE [LARGE SCALE GENOMIC DNA]</scope>
    <source>
        <strain evidence="5">cv. Da-Ae</strain>
        <tissue evidence="4">Seedling</tissue>
    </source>
</reference>
<accession>A0ABQ8AAT7</accession>
<keyword evidence="1" id="KW-0175">Coiled coil</keyword>
<evidence type="ECO:0000256" key="2">
    <source>
        <dbReference type="SAM" id="MobiDB-lite"/>
    </source>
</evidence>
<gene>
    <name evidence="4" type="ORF">HID58_051609</name>
</gene>
<sequence length="257" mass="28984">ILTDLVHGRRGGKRLDGGAIVFGIGEKKFFISMKAKKKKPLNSLGRLSDPTFAIQLRLILKTWWDDAVMEEMRDFQTEMRRLKEAVAEREQKLLLLEKTVYDAGKDTAQVKLIVCLLVVIGLVILVLHVKFSTYLDFIFSLCVCIKTFDCLMSSFKGFNGECSITCPMAKKVKSIFTAMSGYRHLLYSQMPVDLESPEPFWLGSQAPDDSPSEIPPECPSQIPPECPSQVPGQSRRQSREDRSSLANAELSRVDLEY</sequence>
<evidence type="ECO:0000256" key="3">
    <source>
        <dbReference type="SAM" id="Phobius"/>
    </source>
</evidence>
<dbReference type="EMBL" id="JAGKQM010000013">
    <property type="protein sequence ID" value="KAH0889180.1"/>
    <property type="molecule type" value="Genomic_DNA"/>
</dbReference>
<keyword evidence="5" id="KW-1185">Reference proteome</keyword>
<feature type="non-terminal residue" evidence="4">
    <location>
        <position position="1"/>
    </location>
</feature>
<dbReference type="Proteomes" id="UP000824890">
    <property type="component" value="Unassembled WGS sequence"/>
</dbReference>
<protein>
    <submittedName>
        <fullName evidence="4">Uncharacterized protein</fullName>
    </submittedName>
</protein>